<dbReference type="Proteomes" id="UP000811246">
    <property type="component" value="Chromosome 6"/>
</dbReference>
<sequence>MLLDKLKDYKGEDLEVIHEACVFACETVEHSNDLLLPPYPSRPPKNSLHLENGYLPQFPSACKSVGNGTIPHDPSNEVKNISKLERNQELNGSHGSRRGLGFSISAVGKTVLTLIGVVSVLSLSGFGHNFAKKSTLFKVLGLFQRPAVEEKRFDIRCAPERFLVKENGEARCLVQ</sequence>
<accession>A0A922EVQ7</accession>
<evidence type="ECO:0000313" key="2">
    <source>
        <dbReference type="Proteomes" id="UP000811246"/>
    </source>
</evidence>
<comment type="caution">
    <text evidence="1">The sequence shown here is derived from an EMBL/GenBank/DDBJ whole genome shotgun (WGS) entry which is preliminary data.</text>
</comment>
<evidence type="ECO:0000313" key="1">
    <source>
        <dbReference type="EMBL" id="KAG6709585.1"/>
    </source>
</evidence>
<name>A0A922EVQ7_CARIL</name>
<dbReference type="PANTHER" id="PTHR33600:SF3">
    <property type="entry name" value="PLASTID DIVISION PROTEIN PDV2"/>
    <property type="match status" value="1"/>
</dbReference>
<proteinExistence type="predicted"/>
<dbReference type="EMBL" id="CM031830">
    <property type="protein sequence ID" value="KAG6709585.1"/>
    <property type="molecule type" value="Genomic_DNA"/>
</dbReference>
<organism evidence="1 2">
    <name type="scientific">Carya illinoinensis</name>
    <name type="common">Pecan</name>
    <dbReference type="NCBI Taxonomy" id="32201"/>
    <lineage>
        <taxon>Eukaryota</taxon>
        <taxon>Viridiplantae</taxon>
        <taxon>Streptophyta</taxon>
        <taxon>Embryophyta</taxon>
        <taxon>Tracheophyta</taxon>
        <taxon>Spermatophyta</taxon>
        <taxon>Magnoliopsida</taxon>
        <taxon>eudicotyledons</taxon>
        <taxon>Gunneridae</taxon>
        <taxon>Pentapetalae</taxon>
        <taxon>rosids</taxon>
        <taxon>fabids</taxon>
        <taxon>Fagales</taxon>
        <taxon>Juglandaceae</taxon>
        <taxon>Carya</taxon>
    </lineage>
</organism>
<dbReference type="InterPro" id="IPR038939">
    <property type="entry name" value="PDV1/PDV2"/>
</dbReference>
<protein>
    <submittedName>
        <fullName evidence="1">Uncharacterized protein</fullName>
    </submittedName>
</protein>
<dbReference type="GO" id="GO:0010020">
    <property type="term" value="P:chloroplast fission"/>
    <property type="evidence" value="ECO:0007669"/>
    <property type="project" value="InterPro"/>
</dbReference>
<dbReference type="PANTHER" id="PTHR33600">
    <property type="entry name" value="PLASTID DIVISION PROTEIN PDV2"/>
    <property type="match status" value="1"/>
</dbReference>
<reference evidence="1" key="1">
    <citation type="submission" date="2021-01" db="EMBL/GenBank/DDBJ databases">
        <authorList>
            <person name="Lovell J.T."/>
            <person name="Bentley N."/>
            <person name="Bhattarai G."/>
            <person name="Jenkins J.W."/>
            <person name="Sreedasyam A."/>
            <person name="Alarcon Y."/>
            <person name="Bock C."/>
            <person name="Boston L."/>
            <person name="Carlson J."/>
            <person name="Cervantes K."/>
            <person name="Clermont K."/>
            <person name="Krom N."/>
            <person name="Kubenka K."/>
            <person name="Mamidi S."/>
            <person name="Mattison C."/>
            <person name="Monteros M."/>
            <person name="Pisani C."/>
            <person name="Plott C."/>
            <person name="Rajasekar S."/>
            <person name="Rhein H.S."/>
            <person name="Rohla C."/>
            <person name="Song M."/>
            <person name="Hilaire R.S."/>
            <person name="Shu S."/>
            <person name="Wells L."/>
            <person name="Wang X."/>
            <person name="Webber J."/>
            <person name="Heerema R.J."/>
            <person name="Klein P."/>
            <person name="Conner P."/>
            <person name="Grauke L."/>
            <person name="Grimwood J."/>
            <person name="Schmutz J."/>
            <person name="Randall J.J."/>
        </authorList>
    </citation>
    <scope>NUCLEOTIDE SEQUENCE</scope>
    <source>
        <tissue evidence="1">Leaf</tissue>
    </source>
</reference>
<dbReference type="AlphaFoldDB" id="A0A922EVQ7"/>
<gene>
    <name evidence="1" type="ORF">I3842_06G139300</name>
</gene>